<organism evidence="2 3">
    <name type="scientific">Caenorhabditis elegans</name>
    <dbReference type="NCBI Taxonomy" id="6239"/>
    <lineage>
        <taxon>Eukaryota</taxon>
        <taxon>Metazoa</taxon>
        <taxon>Ecdysozoa</taxon>
        <taxon>Nematoda</taxon>
        <taxon>Chromadorea</taxon>
        <taxon>Rhabditida</taxon>
        <taxon>Rhabditina</taxon>
        <taxon>Rhabditomorpha</taxon>
        <taxon>Rhabditoidea</taxon>
        <taxon>Rhabditidae</taxon>
        <taxon>Peloderinae</taxon>
        <taxon>Caenorhabditis</taxon>
    </lineage>
</organism>
<feature type="transmembrane region" description="Helical" evidence="1">
    <location>
        <begin position="20"/>
        <end position="41"/>
    </location>
</feature>
<dbReference type="GeneID" id="191511"/>
<dbReference type="Proteomes" id="UP000001940">
    <property type="component" value="Chromosome V"/>
</dbReference>
<evidence type="ECO:0000313" key="2">
    <source>
        <dbReference type="EMBL" id="CCD68845.2"/>
    </source>
</evidence>
<dbReference type="PANTHER" id="PTHR31562">
    <property type="entry name" value="PROTEIN CBG18972"/>
    <property type="match status" value="1"/>
</dbReference>
<dbReference type="PaxDb" id="6239-ZK1055.2"/>
<dbReference type="WormBase" id="ZK1055.2">
    <property type="protein sequence ID" value="CE48267"/>
    <property type="gene ID" value="WBGene00022843"/>
</dbReference>
<dbReference type="GO" id="GO:0016740">
    <property type="term" value="F:transferase activity"/>
    <property type="evidence" value="ECO:0007669"/>
    <property type="project" value="UniProtKB-KW"/>
</dbReference>
<proteinExistence type="predicted"/>
<keyword evidence="2" id="KW-0808">Transferase</keyword>
<dbReference type="InterPro" id="IPR004988">
    <property type="entry name" value="DUF273"/>
</dbReference>
<dbReference type="RefSeq" id="NP_504676.2">
    <property type="nucleotide sequence ID" value="NM_072275.2"/>
</dbReference>
<dbReference type="UCSC" id="ZK1055.2">
    <property type="organism name" value="c. elegans"/>
</dbReference>
<keyword evidence="1" id="KW-0472">Membrane</keyword>
<dbReference type="PANTHER" id="PTHR31562:SF13">
    <property type="entry name" value="NUCLEOTID_TRANS DOMAIN-CONTAINING PROTEIN-RELATED"/>
    <property type="match status" value="1"/>
</dbReference>
<dbReference type="OrthoDB" id="407658at2759"/>
<dbReference type="InterPro" id="IPR029044">
    <property type="entry name" value="Nucleotide-diphossugar_trans"/>
</dbReference>
<dbReference type="Gene3D" id="3.90.550.10">
    <property type="entry name" value="Spore Coat Polysaccharide Biosynthesis Protein SpsA, Chain A"/>
    <property type="match status" value="1"/>
</dbReference>
<dbReference type="AGR" id="WB:WBGene00022843"/>
<dbReference type="AlphaFoldDB" id="O76446"/>
<dbReference type="KEGG" id="cel:CELE_ZK1055.2"/>
<sequence>MICRRLKYSLVPNAEKKLDFSSVLIVFAVVTLTYICFIYYFNVIPGNKTVWKKTEVLRRKFVLNGSLNDLIKFKLFGADESMGEVHPVNRVAIVMVVTNDTKPENYDIAIQTVRCYCKIHNYEFVLAVDTDFKCAHKDKFFRRHCVSAKILPLFDAILFLDADIGVVNPKRKIEEFLDDGIDVTFYDRFYNWEIMAGSYIARNTQYAIDLLNEFADYEYKLPNSFHGTDNGALHIFLAEKLFPQASANTKVCKKAYNNSKNFDDLFTYESCIRAIFGVSTDFGKVRIMKKGTGWAKDGWLTSMMWHPELDFMFHGWKTNQLRETPNVKLEPSQMGRDFWYNPLSGPIDLQKCSPQNSTWSYDSRLRGDKNEILKSLRMFEENVAFQQVLSYIRMMGLLFQ</sequence>
<dbReference type="Bgee" id="WBGene00022843">
    <property type="expression patterns" value="Expressed in pharyngeal muscle cell (C elegans) and 2 other cell types or tissues"/>
</dbReference>
<evidence type="ECO:0000256" key="1">
    <source>
        <dbReference type="SAM" id="Phobius"/>
    </source>
</evidence>
<dbReference type="OMA" id="YIARNTQ"/>
<name>O76446_CAEEL</name>
<dbReference type="FunCoup" id="O76446">
    <property type="interactions" value="4"/>
</dbReference>
<reference evidence="2 3" key="1">
    <citation type="journal article" date="1998" name="Science">
        <title>Genome sequence of the nematode C. elegans: a platform for investigating biology.</title>
        <authorList>
            <consortium name="The C. elegans sequencing consortium"/>
            <person name="Sulson J.E."/>
            <person name="Waterston R."/>
        </authorList>
    </citation>
    <scope>NUCLEOTIDE SEQUENCE [LARGE SCALE GENOMIC DNA]</scope>
    <source>
        <strain evidence="2 3">Bristol N2</strain>
    </source>
</reference>
<keyword evidence="1" id="KW-0812">Transmembrane</keyword>
<dbReference type="eggNOG" id="ENOG502SE55">
    <property type="taxonomic scope" value="Eukaryota"/>
</dbReference>
<dbReference type="InParanoid" id="O76446"/>
<dbReference type="CTD" id="191511"/>
<protein>
    <submittedName>
        <fullName evidence="2">Nucleotide-diphospho-sugar transferase domain-containing protein</fullName>
    </submittedName>
</protein>
<evidence type="ECO:0000313" key="4">
    <source>
        <dbReference type="WormBase" id="ZK1055.2"/>
    </source>
</evidence>
<keyword evidence="1" id="KW-1133">Transmembrane helix</keyword>
<dbReference type="EMBL" id="BX284605">
    <property type="protein sequence ID" value="CCD68845.2"/>
    <property type="molecule type" value="Genomic_DNA"/>
</dbReference>
<dbReference type="PIR" id="T33317">
    <property type="entry name" value="T33317"/>
</dbReference>
<gene>
    <name evidence="2" type="ORF">CELE_ZK1055.2</name>
    <name evidence="2 4" type="ORF">ZK1055.2</name>
</gene>
<dbReference type="HOGENOM" id="CLU_045307_0_0_1"/>
<keyword evidence="3" id="KW-1185">Reference proteome</keyword>
<evidence type="ECO:0000313" key="3">
    <source>
        <dbReference type="Proteomes" id="UP000001940"/>
    </source>
</evidence>
<dbReference type="Pfam" id="PF03314">
    <property type="entry name" value="DUF273"/>
    <property type="match status" value="1"/>
</dbReference>
<accession>O76446</accession>